<dbReference type="InterPro" id="IPR011047">
    <property type="entry name" value="Quinoprotein_ADH-like_sf"/>
</dbReference>
<dbReference type="EMBL" id="BAAABV010000012">
    <property type="protein sequence ID" value="GAA0280846.1"/>
    <property type="molecule type" value="Genomic_DNA"/>
</dbReference>
<evidence type="ECO:0000313" key="2">
    <source>
        <dbReference type="EMBL" id="GAA0280846.1"/>
    </source>
</evidence>
<dbReference type="Gene3D" id="2.40.10.10">
    <property type="entry name" value="Trypsin-like serine proteases"/>
    <property type="match status" value="2"/>
</dbReference>
<protein>
    <recommendedName>
        <fullName evidence="1">AAA+ ATPase domain-containing protein</fullName>
    </recommendedName>
</protein>
<dbReference type="Pfam" id="PF13365">
    <property type="entry name" value="Trypsin_2"/>
    <property type="match status" value="1"/>
</dbReference>
<proteinExistence type="predicted"/>
<dbReference type="PANTHER" id="PTHR19879:SF9">
    <property type="entry name" value="TRANSCRIPTION INITIATION FACTOR TFIID SUBUNIT 5"/>
    <property type="match status" value="1"/>
</dbReference>
<feature type="domain" description="AAA+ ATPase" evidence="1">
    <location>
        <begin position="254"/>
        <end position="422"/>
    </location>
</feature>
<keyword evidence="3" id="KW-1185">Reference proteome</keyword>
<dbReference type="SUPFAM" id="SSF50494">
    <property type="entry name" value="Trypsin-like serine proteases"/>
    <property type="match status" value="1"/>
</dbReference>
<comment type="caution">
    <text evidence="2">The sequence shown here is derived from an EMBL/GenBank/DDBJ whole genome shotgun (WGS) entry which is preliminary data.</text>
</comment>
<name>A0ABN0V8H3_9ACTN</name>
<dbReference type="Gene3D" id="2.130.10.10">
    <property type="entry name" value="YVTN repeat-like/Quinoprotein amine dehydrogenase"/>
    <property type="match status" value="3"/>
</dbReference>
<dbReference type="Proteomes" id="UP001501867">
    <property type="component" value="Unassembled WGS sequence"/>
</dbReference>
<accession>A0ABN0V8H3</accession>
<dbReference type="InterPro" id="IPR043504">
    <property type="entry name" value="Peptidase_S1_PA_chymotrypsin"/>
</dbReference>
<dbReference type="InterPro" id="IPR015943">
    <property type="entry name" value="WD40/YVTN_repeat-like_dom_sf"/>
</dbReference>
<dbReference type="CDD" id="cd00009">
    <property type="entry name" value="AAA"/>
    <property type="match status" value="1"/>
</dbReference>
<dbReference type="InterPro" id="IPR009003">
    <property type="entry name" value="Peptidase_S1_PA"/>
</dbReference>
<dbReference type="RefSeq" id="WP_344155323.1">
    <property type="nucleotide sequence ID" value="NZ_BAAABV010000012.1"/>
</dbReference>
<gene>
    <name evidence="2" type="ORF">GCM10010302_18240</name>
</gene>
<sequence length="1436" mass="151881">MTTGSGGPASADAVLGSAVVRVTGPDGVVGGVGFLVAPDLALTCAHVVADALGLARARVAAPAGTLTLDRPLSGSPGSTPAEVAHWVPLRDDGTGDIAVLRLAAPVPGATPPAMASPPGVWDHPVRVAGFPASSPGGVWHAGRLRGPTAEGWVQLSGADGQGVPVDRGFSGSPVWDDRAGAVVGMVVAAQLSGARQSFMIPTRTLLAEVPALSPVLTPASPFRGLGTYREADAEVFFGRDTEAADVTALLNSGPRPCVALIGPSGCGKSSLALAGVAPRLRARGHEVLVVRAADGLPVRTALAAELARLARPRRHAGPAAPEDLEESLTRHGLPAAARLALGDGHAERLLVVLDQAEAVLADPRRAQDDTVGLLFPDPHPPGLRVLLTLRTDFTDAAVAHPVLGPALARATVRPLLPMTRAQMSEVILRPLTRLPSVSYDPGLVARMLDDAGTGPGALPLLGFVLARLWDEQALGRLRFDSYEEIGGVRGALGRHAEAAWRECVGEDDREEALRLLTALVRLLPGSEAPLRAVLGRAEAGEERWRIAGLLAERRILVVGGDPERGQTVELAHEALIGAWPTLARQVAHDRQFLSWRAGLRHDLDRWHALGEPRDQLLTGAPLDTAVAQTATRGGELSARERAFLRASLARRAEEAAQARRAGWLKRAAVVVLSLALVATLFVSWKLYGAKGRLDEDLRRGASPQLAQLAARLDDVSLGTSALMSAAAYRTSPKPEAQTALFEQYVRMRQVDRIVLEGRGEVRNTILSEDGRHVTIGLSSGDLLGADLGTGPPRVSGLREGTTRLVTASGDGRTAAASSPHGVITVGVRQADDSWRTVKLRGAEQVRDNARPADDLRFDASGRRLLAAIPTEGVEVWEALQGTRVGPTLVPPPGWTVPNAWFGPDGDTVIGRIVREGAAAGANGRLVRWQLSDGRLDEQSWGTEETGPVTVSADGSTLVRCTGEGVLQAWDLAGQPKVRKQYGTGQLGLVCPLYVPRLDRTGRFLLNPAQRFGGSLGRYRCLVLDLQEGLPATLDLPAAAQQDEFVAGSATLPAISLAGPPEAMKVAISAGGTIVVAEVPRPTGFDAAMLTSLIRTVDVDTGRVASVDADGATLRLWDLTTHRQLAALRPSAPLARLYASFSPDGKRLLTVTADGLGVLVWDLRQEGGPPLTEVRRLGLPAPPGIDPSRADPRTGRTPAWVGVSFDGADHALVSAVSYVSRWDLNTGRAAGETYRPRAQDPIDVSTAAASVFATARPGHHQAAVRAPGDRIQLWDFEKGTADTIPFKEEDGYVSQMLFDPSGRKLAVLTKDGRLQIRDVEGKEPTRTLAYQGTRWLNGFPDASTLSTVGSVNSFTFWDLAQGAEKYHFTPGYGGTVDWSQDGRRLAWLDGSGVRVLPLDPEAWRARACRLAARPFTDGERRLLPPGSRSDACAGLKG</sequence>
<dbReference type="SUPFAM" id="SSF52540">
    <property type="entry name" value="P-loop containing nucleoside triphosphate hydrolases"/>
    <property type="match status" value="1"/>
</dbReference>
<reference evidence="2 3" key="1">
    <citation type="journal article" date="2019" name="Int. J. Syst. Evol. Microbiol.">
        <title>The Global Catalogue of Microorganisms (GCM) 10K type strain sequencing project: providing services to taxonomists for standard genome sequencing and annotation.</title>
        <authorList>
            <consortium name="The Broad Institute Genomics Platform"/>
            <consortium name="The Broad Institute Genome Sequencing Center for Infectious Disease"/>
            <person name="Wu L."/>
            <person name="Ma J."/>
        </authorList>
    </citation>
    <scope>NUCLEOTIDE SEQUENCE [LARGE SCALE GENOMIC DNA]</scope>
    <source>
        <strain evidence="2 3">JCM 4505</strain>
    </source>
</reference>
<organism evidence="2 3">
    <name type="scientific">Streptomyces polychromogenes</name>
    <dbReference type="NCBI Taxonomy" id="67342"/>
    <lineage>
        <taxon>Bacteria</taxon>
        <taxon>Bacillati</taxon>
        <taxon>Actinomycetota</taxon>
        <taxon>Actinomycetes</taxon>
        <taxon>Kitasatosporales</taxon>
        <taxon>Streptomycetaceae</taxon>
        <taxon>Streptomyces</taxon>
    </lineage>
</organism>
<dbReference type="SMART" id="SM00382">
    <property type="entry name" value="AAA"/>
    <property type="match status" value="1"/>
</dbReference>
<dbReference type="SUPFAM" id="SSF69322">
    <property type="entry name" value="Tricorn protease domain 2"/>
    <property type="match status" value="1"/>
</dbReference>
<dbReference type="InterPro" id="IPR027417">
    <property type="entry name" value="P-loop_NTPase"/>
</dbReference>
<dbReference type="Pfam" id="PF20703">
    <property type="entry name" value="nSTAND1"/>
    <property type="match status" value="1"/>
</dbReference>
<evidence type="ECO:0000259" key="1">
    <source>
        <dbReference type="SMART" id="SM00382"/>
    </source>
</evidence>
<dbReference type="SUPFAM" id="SSF50998">
    <property type="entry name" value="Quinoprotein alcohol dehydrogenase-like"/>
    <property type="match status" value="1"/>
</dbReference>
<dbReference type="PANTHER" id="PTHR19879">
    <property type="entry name" value="TRANSCRIPTION INITIATION FACTOR TFIID"/>
    <property type="match status" value="1"/>
</dbReference>
<dbReference type="InterPro" id="IPR049052">
    <property type="entry name" value="nSTAND1"/>
</dbReference>
<dbReference type="InterPro" id="IPR003593">
    <property type="entry name" value="AAA+_ATPase"/>
</dbReference>
<dbReference type="Gene3D" id="3.40.50.300">
    <property type="entry name" value="P-loop containing nucleotide triphosphate hydrolases"/>
    <property type="match status" value="1"/>
</dbReference>
<evidence type="ECO:0000313" key="3">
    <source>
        <dbReference type="Proteomes" id="UP001501867"/>
    </source>
</evidence>